<evidence type="ECO:0000313" key="1">
    <source>
        <dbReference type="EMBL" id="JAD64885.1"/>
    </source>
</evidence>
<reference evidence="1" key="1">
    <citation type="submission" date="2014-09" db="EMBL/GenBank/DDBJ databases">
        <authorList>
            <person name="Magalhaes I.L.F."/>
            <person name="Oliveira U."/>
            <person name="Santos F.R."/>
            <person name="Vidigal T.H.D.A."/>
            <person name="Brescovit A.D."/>
            <person name="Santos A.J."/>
        </authorList>
    </citation>
    <scope>NUCLEOTIDE SEQUENCE</scope>
    <source>
        <tissue evidence="1">Shoot tissue taken approximately 20 cm above the soil surface</tissue>
    </source>
</reference>
<name>A0A0A9BUN6_ARUDO</name>
<reference evidence="1" key="2">
    <citation type="journal article" date="2015" name="Data Brief">
        <title>Shoot transcriptome of the giant reed, Arundo donax.</title>
        <authorList>
            <person name="Barrero R.A."/>
            <person name="Guerrero F.D."/>
            <person name="Moolhuijzen P."/>
            <person name="Goolsby J.A."/>
            <person name="Tidwell J."/>
            <person name="Bellgard S.E."/>
            <person name="Bellgard M.I."/>
        </authorList>
    </citation>
    <scope>NUCLEOTIDE SEQUENCE</scope>
    <source>
        <tissue evidence="1">Shoot tissue taken approximately 20 cm above the soil surface</tissue>
    </source>
</reference>
<organism evidence="1">
    <name type="scientific">Arundo donax</name>
    <name type="common">Giant reed</name>
    <name type="synonym">Donax arundinaceus</name>
    <dbReference type="NCBI Taxonomy" id="35708"/>
    <lineage>
        <taxon>Eukaryota</taxon>
        <taxon>Viridiplantae</taxon>
        <taxon>Streptophyta</taxon>
        <taxon>Embryophyta</taxon>
        <taxon>Tracheophyta</taxon>
        <taxon>Spermatophyta</taxon>
        <taxon>Magnoliopsida</taxon>
        <taxon>Liliopsida</taxon>
        <taxon>Poales</taxon>
        <taxon>Poaceae</taxon>
        <taxon>PACMAD clade</taxon>
        <taxon>Arundinoideae</taxon>
        <taxon>Arundineae</taxon>
        <taxon>Arundo</taxon>
    </lineage>
</organism>
<sequence>MLCAINKLGANLGIYMSQIVLHLRNKIS</sequence>
<dbReference type="EMBL" id="GBRH01233010">
    <property type="protein sequence ID" value="JAD64885.1"/>
    <property type="molecule type" value="Transcribed_RNA"/>
</dbReference>
<accession>A0A0A9BUN6</accession>
<dbReference type="AlphaFoldDB" id="A0A0A9BUN6"/>
<proteinExistence type="predicted"/>
<protein>
    <submittedName>
        <fullName evidence="1">Uncharacterized protein</fullName>
    </submittedName>
</protein>